<name>A0A2Z6PLN9_TRISU</name>
<dbReference type="SUPFAM" id="SSF52087">
    <property type="entry name" value="CRAL/TRIO domain"/>
    <property type="match status" value="1"/>
</dbReference>
<keyword evidence="3" id="KW-0653">Protein transport</keyword>
<evidence type="ECO:0000256" key="2">
    <source>
        <dbReference type="ARBA" id="ARBA00004395"/>
    </source>
</evidence>
<keyword evidence="4" id="KW-0333">Golgi apparatus</keyword>
<feature type="region of interest" description="Disordered" evidence="6">
    <location>
        <begin position="273"/>
        <end position="293"/>
    </location>
</feature>
<dbReference type="SMART" id="SM00516">
    <property type="entry name" value="SEC14"/>
    <property type="match status" value="1"/>
</dbReference>
<evidence type="ECO:0000313" key="9">
    <source>
        <dbReference type="Proteomes" id="UP000242715"/>
    </source>
</evidence>
<evidence type="ECO:0000256" key="5">
    <source>
        <dbReference type="ARBA" id="ARBA00038020"/>
    </source>
</evidence>
<dbReference type="GO" id="GO:0005886">
    <property type="term" value="C:plasma membrane"/>
    <property type="evidence" value="ECO:0007669"/>
    <property type="project" value="UniProtKB-SubCell"/>
</dbReference>
<gene>
    <name evidence="8" type="ORF">TSUD_90370</name>
</gene>
<dbReference type="EMBL" id="DF974317">
    <property type="protein sequence ID" value="GAU47469.1"/>
    <property type="molecule type" value="Genomic_DNA"/>
</dbReference>
<dbReference type="PANTHER" id="PTHR45657:SF5">
    <property type="entry name" value="PHOSPHATIDYLINOSITOL_PHOSPHATIDYLCHOLINE TRANSFER PROTEIN SFH6"/>
    <property type="match status" value="1"/>
</dbReference>
<dbReference type="PANTHER" id="PTHR45657">
    <property type="entry name" value="CRAL-TRIO DOMAIN-CONTAINING PROTEIN YKL091C-RELATED"/>
    <property type="match status" value="1"/>
</dbReference>
<dbReference type="PROSITE" id="PS50191">
    <property type="entry name" value="CRAL_TRIO"/>
    <property type="match status" value="1"/>
</dbReference>
<sequence length="322" mass="37462">MDDLLPEKHDDYHMMLRFLRAKKFDIVKTKKMWADMLQWRKEFGIDTIMEDFEFKELKEIDKYFPHCYHGVDKEGKPLFIARPKRDYRNEPITMKTRDRCLHYFIQECEKLFAIKFPACTIASKRLIDTTTQIIDVQDIGHYYIAEEDQVVREFSALLNKIYDDYYALNRGQTFIINASTEFWMKWNTVKYNFDPEVASKFHVLGNNYQTKLLEIIDASELPTYLGGTCTCADQGGCLRSGKGPWKNPEILKMILSGEARRISQPVKALNSKRKVEDIDTSTTESSSEAEDNDIASTKAVKGYSHLSSTPVRDEVSVDLVFY</sequence>
<evidence type="ECO:0000256" key="6">
    <source>
        <dbReference type="SAM" id="MobiDB-lite"/>
    </source>
</evidence>
<comment type="similarity">
    <text evidence="5">Belongs to the SFH family.</text>
</comment>
<reference evidence="9" key="1">
    <citation type="journal article" date="2017" name="Front. Plant Sci.">
        <title>Climate Clever Clovers: New Paradigm to Reduce the Environmental Footprint of Ruminants by Breeding Low Methanogenic Forages Utilizing Haplotype Variation.</title>
        <authorList>
            <person name="Kaur P."/>
            <person name="Appels R."/>
            <person name="Bayer P.E."/>
            <person name="Keeble-Gagnere G."/>
            <person name="Wang J."/>
            <person name="Hirakawa H."/>
            <person name="Shirasawa K."/>
            <person name="Vercoe P."/>
            <person name="Stefanova K."/>
            <person name="Durmic Z."/>
            <person name="Nichols P."/>
            <person name="Revell C."/>
            <person name="Isobe S.N."/>
            <person name="Edwards D."/>
            <person name="Erskine W."/>
        </authorList>
    </citation>
    <scope>NUCLEOTIDE SEQUENCE [LARGE SCALE GENOMIC DNA]</scope>
    <source>
        <strain evidence="9">cv. Daliak</strain>
    </source>
</reference>
<keyword evidence="3" id="KW-0813">Transport</keyword>
<dbReference type="Pfam" id="PF00650">
    <property type="entry name" value="CRAL_TRIO"/>
    <property type="match status" value="1"/>
</dbReference>
<comment type="subcellular location">
    <subcellularLocation>
        <location evidence="1">Cell membrane</location>
        <topology evidence="1">Peripheral membrane protein</topology>
    </subcellularLocation>
    <subcellularLocation>
        <location evidence="2">Golgi apparatus membrane</location>
        <topology evidence="2">Peripheral membrane protein</topology>
    </subcellularLocation>
</comment>
<evidence type="ECO:0000259" key="7">
    <source>
        <dbReference type="PROSITE" id="PS50191"/>
    </source>
</evidence>
<dbReference type="InterPro" id="IPR036273">
    <property type="entry name" value="CRAL/TRIO_N_dom_sf"/>
</dbReference>
<dbReference type="InterPro" id="IPR001251">
    <property type="entry name" value="CRAL-TRIO_dom"/>
</dbReference>
<dbReference type="Pfam" id="PF03765">
    <property type="entry name" value="CRAL_TRIO_N"/>
    <property type="match status" value="1"/>
</dbReference>
<dbReference type="Gene3D" id="3.40.525.10">
    <property type="entry name" value="CRAL-TRIO lipid binding domain"/>
    <property type="match status" value="1"/>
</dbReference>
<dbReference type="InterPro" id="IPR011074">
    <property type="entry name" value="CRAL/TRIO_N_dom"/>
</dbReference>
<dbReference type="Gene3D" id="1.10.8.20">
    <property type="entry name" value="N-terminal domain of phosphatidylinositol transfer protein sec14p"/>
    <property type="match status" value="1"/>
</dbReference>
<evidence type="ECO:0000256" key="3">
    <source>
        <dbReference type="ARBA" id="ARBA00022927"/>
    </source>
</evidence>
<organism evidence="8 9">
    <name type="scientific">Trifolium subterraneum</name>
    <name type="common">Subterranean clover</name>
    <dbReference type="NCBI Taxonomy" id="3900"/>
    <lineage>
        <taxon>Eukaryota</taxon>
        <taxon>Viridiplantae</taxon>
        <taxon>Streptophyta</taxon>
        <taxon>Embryophyta</taxon>
        <taxon>Tracheophyta</taxon>
        <taxon>Spermatophyta</taxon>
        <taxon>Magnoliopsida</taxon>
        <taxon>eudicotyledons</taxon>
        <taxon>Gunneridae</taxon>
        <taxon>Pentapetalae</taxon>
        <taxon>rosids</taxon>
        <taxon>fabids</taxon>
        <taxon>Fabales</taxon>
        <taxon>Fabaceae</taxon>
        <taxon>Papilionoideae</taxon>
        <taxon>50 kb inversion clade</taxon>
        <taxon>NPAAA clade</taxon>
        <taxon>Hologalegina</taxon>
        <taxon>IRL clade</taxon>
        <taxon>Trifolieae</taxon>
        <taxon>Trifolium</taxon>
    </lineage>
</organism>
<dbReference type="Proteomes" id="UP000242715">
    <property type="component" value="Unassembled WGS sequence"/>
</dbReference>
<feature type="domain" description="CRAL-TRIO" evidence="7">
    <location>
        <begin position="56"/>
        <end position="233"/>
    </location>
</feature>
<proteinExistence type="inferred from homology"/>
<dbReference type="OrthoDB" id="1428988at2759"/>
<evidence type="ECO:0000256" key="4">
    <source>
        <dbReference type="ARBA" id="ARBA00023034"/>
    </source>
</evidence>
<evidence type="ECO:0000313" key="8">
    <source>
        <dbReference type="EMBL" id="GAU47469.1"/>
    </source>
</evidence>
<dbReference type="GO" id="GO:0015031">
    <property type="term" value="P:protein transport"/>
    <property type="evidence" value="ECO:0007669"/>
    <property type="project" value="UniProtKB-KW"/>
</dbReference>
<protein>
    <recommendedName>
        <fullName evidence="7">CRAL-TRIO domain-containing protein</fullName>
    </recommendedName>
</protein>
<dbReference type="InterPro" id="IPR051026">
    <property type="entry name" value="PI/PC_transfer"/>
</dbReference>
<dbReference type="SUPFAM" id="SSF46938">
    <property type="entry name" value="CRAL/TRIO N-terminal domain"/>
    <property type="match status" value="1"/>
</dbReference>
<dbReference type="SMART" id="SM01100">
    <property type="entry name" value="CRAL_TRIO_N"/>
    <property type="match status" value="1"/>
</dbReference>
<dbReference type="CDD" id="cd00170">
    <property type="entry name" value="SEC14"/>
    <property type="match status" value="1"/>
</dbReference>
<dbReference type="GO" id="GO:0000139">
    <property type="term" value="C:Golgi membrane"/>
    <property type="evidence" value="ECO:0007669"/>
    <property type="project" value="UniProtKB-SubCell"/>
</dbReference>
<dbReference type="InterPro" id="IPR036865">
    <property type="entry name" value="CRAL-TRIO_dom_sf"/>
</dbReference>
<keyword evidence="9" id="KW-1185">Reference proteome</keyword>
<accession>A0A2Z6PLN9</accession>
<dbReference type="AlphaFoldDB" id="A0A2Z6PLN9"/>
<evidence type="ECO:0000256" key="1">
    <source>
        <dbReference type="ARBA" id="ARBA00004202"/>
    </source>
</evidence>